<name>A0A101FX80_9CHLR</name>
<accession>A0A101FX80</accession>
<dbReference type="Gene3D" id="3.40.30.10">
    <property type="entry name" value="Glutaredoxin"/>
    <property type="match status" value="1"/>
</dbReference>
<proteinExistence type="predicted"/>
<reference evidence="1 2" key="1">
    <citation type="journal article" date="2015" name="MBio">
        <title>Genome-Resolved Metagenomic Analysis Reveals Roles for Candidate Phyla and Other Microbial Community Members in Biogeochemical Transformations in Oil Reservoirs.</title>
        <authorList>
            <person name="Hu P."/>
            <person name="Tom L."/>
            <person name="Singh A."/>
            <person name="Thomas B.C."/>
            <person name="Baker B.J."/>
            <person name="Piceno Y.M."/>
            <person name="Andersen G.L."/>
            <person name="Banfield J.F."/>
        </authorList>
    </citation>
    <scope>NUCLEOTIDE SEQUENCE [LARGE SCALE GENOMIC DNA]</scope>
    <source>
        <strain evidence="1">46_16</strain>
    </source>
</reference>
<dbReference type="InterPro" id="IPR036249">
    <property type="entry name" value="Thioredoxin-like_sf"/>
</dbReference>
<evidence type="ECO:0000313" key="1">
    <source>
        <dbReference type="EMBL" id="KUK46125.1"/>
    </source>
</evidence>
<dbReference type="EMBL" id="LGFU01000068">
    <property type="protein sequence ID" value="KUK46125.1"/>
    <property type="molecule type" value="Genomic_DNA"/>
</dbReference>
<dbReference type="Proteomes" id="UP000064249">
    <property type="component" value="Unassembled WGS sequence"/>
</dbReference>
<sequence length="43" mass="4820">MKRLVVGDLAPDFLLPDKDGNLIRLSEVYSKKNVLLVFNIGFA</sequence>
<dbReference type="AlphaFoldDB" id="A0A101FX80"/>
<gene>
    <name evidence="1" type="ORF">XD73_0999</name>
</gene>
<dbReference type="SUPFAM" id="SSF52833">
    <property type="entry name" value="Thioredoxin-like"/>
    <property type="match status" value="1"/>
</dbReference>
<evidence type="ECO:0000313" key="2">
    <source>
        <dbReference type="Proteomes" id="UP000064249"/>
    </source>
</evidence>
<protein>
    <submittedName>
        <fullName evidence="1">Uncharacterized protein</fullName>
    </submittedName>
</protein>
<comment type="caution">
    <text evidence="1">The sequence shown here is derived from an EMBL/GenBank/DDBJ whole genome shotgun (WGS) entry which is preliminary data.</text>
</comment>
<organism evidence="1 2">
    <name type="scientific">Anaerolinea thermophila</name>
    <dbReference type="NCBI Taxonomy" id="167964"/>
    <lineage>
        <taxon>Bacteria</taxon>
        <taxon>Bacillati</taxon>
        <taxon>Chloroflexota</taxon>
        <taxon>Anaerolineae</taxon>
        <taxon>Anaerolineales</taxon>
        <taxon>Anaerolineaceae</taxon>
        <taxon>Anaerolinea</taxon>
    </lineage>
</organism>